<reference evidence="2" key="1">
    <citation type="submission" date="2013-09" db="EMBL/GenBank/DDBJ databases">
        <title>Corchorus olitorius genome sequencing.</title>
        <authorList>
            <person name="Alam M."/>
            <person name="Haque M.S."/>
            <person name="Islam M.S."/>
            <person name="Emdad E.M."/>
            <person name="Islam M.M."/>
            <person name="Ahmed B."/>
            <person name="Halim A."/>
            <person name="Hossen Q.M.M."/>
            <person name="Hossain M.Z."/>
            <person name="Ahmed R."/>
            <person name="Khan M.M."/>
            <person name="Islam R."/>
            <person name="Rashid M.M."/>
            <person name="Khan S.A."/>
            <person name="Rahman M.S."/>
            <person name="Alam M."/>
            <person name="Yahiya A.S."/>
            <person name="Khan M.S."/>
            <person name="Azam M.S."/>
            <person name="Haque T."/>
            <person name="Lashkar M.Z.H."/>
            <person name="Akhand A.I."/>
            <person name="Morshed G."/>
            <person name="Roy S."/>
            <person name="Uddin K.S."/>
            <person name="Rabeya T."/>
            <person name="Hossain A.S."/>
            <person name="Chowdhury A."/>
            <person name="Snigdha A.R."/>
            <person name="Mortoza M.S."/>
            <person name="Matin S.A."/>
            <person name="Hoque S.M.E."/>
            <person name="Islam M.K."/>
            <person name="Roy D.K."/>
            <person name="Haider R."/>
            <person name="Moosa M.M."/>
            <person name="Elias S.M."/>
            <person name="Hasan A.M."/>
            <person name="Jahan S."/>
            <person name="Shafiuddin M."/>
            <person name="Mahmood N."/>
            <person name="Shommy N.S."/>
        </authorList>
    </citation>
    <scope>NUCLEOTIDE SEQUENCE [LARGE SCALE GENOMIC DNA]</scope>
    <source>
        <strain evidence="2">cv. O-4</strain>
    </source>
</reference>
<comment type="caution">
    <text evidence="1">The sequence shown here is derived from an EMBL/GenBank/DDBJ whole genome shotgun (WGS) entry which is preliminary data.</text>
</comment>
<sequence length="34" mass="3633">MANPSAYLKLTGLAAREAPSESPKALPTIFIRFA</sequence>
<organism evidence="1 2">
    <name type="scientific">Corchorus olitorius</name>
    <dbReference type="NCBI Taxonomy" id="93759"/>
    <lineage>
        <taxon>Eukaryota</taxon>
        <taxon>Viridiplantae</taxon>
        <taxon>Streptophyta</taxon>
        <taxon>Embryophyta</taxon>
        <taxon>Tracheophyta</taxon>
        <taxon>Spermatophyta</taxon>
        <taxon>Magnoliopsida</taxon>
        <taxon>eudicotyledons</taxon>
        <taxon>Gunneridae</taxon>
        <taxon>Pentapetalae</taxon>
        <taxon>rosids</taxon>
        <taxon>malvids</taxon>
        <taxon>Malvales</taxon>
        <taxon>Malvaceae</taxon>
        <taxon>Grewioideae</taxon>
        <taxon>Apeibeae</taxon>
        <taxon>Corchorus</taxon>
    </lineage>
</organism>
<evidence type="ECO:0000313" key="2">
    <source>
        <dbReference type="Proteomes" id="UP000187203"/>
    </source>
</evidence>
<keyword evidence="2" id="KW-1185">Reference proteome</keyword>
<accession>A0A1R3I8R5</accession>
<proteinExistence type="predicted"/>
<gene>
    <name evidence="1" type="ORF">COLO4_24597</name>
</gene>
<protein>
    <submittedName>
        <fullName evidence="1">Uncharacterized protein</fullName>
    </submittedName>
</protein>
<dbReference type="Proteomes" id="UP000187203">
    <property type="component" value="Unassembled WGS sequence"/>
</dbReference>
<name>A0A1R3I8R5_9ROSI</name>
<dbReference type="EMBL" id="AWUE01018676">
    <property type="protein sequence ID" value="OMO78987.1"/>
    <property type="molecule type" value="Genomic_DNA"/>
</dbReference>
<evidence type="ECO:0000313" key="1">
    <source>
        <dbReference type="EMBL" id="OMO78987.1"/>
    </source>
</evidence>
<dbReference type="AlphaFoldDB" id="A0A1R3I8R5"/>